<dbReference type="AlphaFoldDB" id="A0A2Z7A1K1"/>
<evidence type="ECO:0000313" key="1">
    <source>
        <dbReference type="EMBL" id="KZT76818.1"/>
    </source>
</evidence>
<evidence type="ECO:0000313" key="2">
    <source>
        <dbReference type="Proteomes" id="UP000250235"/>
    </source>
</evidence>
<organism evidence="1 2">
    <name type="scientific">Dorcoceras hygrometricum</name>
    <dbReference type="NCBI Taxonomy" id="472368"/>
    <lineage>
        <taxon>Eukaryota</taxon>
        <taxon>Viridiplantae</taxon>
        <taxon>Streptophyta</taxon>
        <taxon>Embryophyta</taxon>
        <taxon>Tracheophyta</taxon>
        <taxon>Spermatophyta</taxon>
        <taxon>Magnoliopsida</taxon>
        <taxon>eudicotyledons</taxon>
        <taxon>Gunneridae</taxon>
        <taxon>Pentapetalae</taxon>
        <taxon>asterids</taxon>
        <taxon>lamiids</taxon>
        <taxon>Lamiales</taxon>
        <taxon>Gesneriaceae</taxon>
        <taxon>Didymocarpoideae</taxon>
        <taxon>Trichosporeae</taxon>
        <taxon>Loxocarpinae</taxon>
        <taxon>Dorcoceras</taxon>
    </lineage>
</organism>
<accession>A0A2Z7A1K1</accession>
<keyword evidence="2" id="KW-1185">Reference proteome</keyword>
<name>A0A2Z7A1K1_9LAMI</name>
<gene>
    <name evidence="1" type="ORF">F511_46157</name>
</gene>
<reference evidence="1 2" key="1">
    <citation type="journal article" date="2015" name="Proc. Natl. Acad. Sci. U.S.A.">
        <title>The resurrection genome of Boea hygrometrica: A blueprint for survival of dehydration.</title>
        <authorList>
            <person name="Xiao L."/>
            <person name="Yang G."/>
            <person name="Zhang L."/>
            <person name="Yang X."/>
            <person name="Zhao S."/>
            <person name="Ji Z."/>
            <person name="Zhou Q."/>
            <person name="Hu M."/>
            <person name="Wang Y."/>
            <person name="Chen M."/>
            <person name="Xu Y."/>
            <person name="Jin H."/>
            <person name="Xiao X."/>
            <person name="Hu G."/>
            <person name="Bao F."/>
            <person name="Hu Y."/>
            <person name="Wan P."/>
            <person name="Li L."/>
            <person name="Deng X."/>
            <person name="Kuang T."/>
            <person name="Xiang C."/>
            <person name="Zhu J.K."/>
            <person name="Oliver M.J."/>
            <person name="He Y."/>
        </authorList>
    </citation>
    <scope>NUCLEOTIDE SEQUENCE [LARGE SCALE GENOMIC DNA]</scope>
    <source>
        <strain evidence="2">cv. XS01</strain>
    </source>
</reference>
<proteinExistence type="predicted"/>
<sequence>MRQPAAETCAIQRPAIAQSSGHLVPITRPASMYRARSCARSENLGSDTTVGAPWRIRITPPGKAAEEQKQYRETINTIKLQTFYDIHRAFRSLPCWQHVPGSDQFLKETGTSRLIAVDNVNQIGRNNFRRTAATSGGGGGVY</sequence>
<dbReference type="Proteomes" id="UP000250235">
    <property type="component" value="Unassembled WGS sequence"/>
</dbReference>
<protein>
    <submittedName>
        <fullName evidence="1">Uncharacterized protein</fullName>
    </submittedName>
</protein>
<dbReference type="EMBL" id="KV090444">
    <property type="protein sequence ID" value="KZT76818.1"/>
    <property type="molecule type" value="Genomic_DNA"/>
</dbReference>